<evidence type="ECO:0000259" key="10">
    <source>
        <dbReference type="PROSITE" id="PS51526"/>
    </source>
</evidence>
<evidence type="ECO:0000256" key="9">
    <source>
        <dbReference type="ARBA" id="ARBA00077088"/>
    </source>
</evidence>
<dbReference type="FunFam" id="1.10.10.10:FF:000211">
    <property type="entry name" value="Regulatory factor X, 6"/>
    <property type="match status" value="1"/>
</dbReference>
<organism evidence="11 12">
    <name type="scientific">Nematostella vectensis</name>
    <name type="common">Starlet sea anemone</name>
    <dbReference type="NCBI Taxonomy" id="45351"/>
    <lineage>
        <taxon>Eukaryota</taxon>
        <taxon>Metazoa</taxon>
        <taxon>Cnidaria</taxon>
        <taxon>Anthozoa</taxon>
        <taxon>Hexacorallia</taxon>
        <taxon>Actiniaria</taxon>
        <taxon>Edwardsiidae</taxon>
        <taxon>Nematostella</taxon>
    </lineage>
</organism>
<dbReference type="InterPro" id="IPR039779">
    <property type="entry name" value="RFX-like"/>
</dbReference>
<dbReference type="GO" id="GO:0030154">
    <property type="term" value="P:cell differentiation"/>
    <property type="evidence" value="ECO:0007669"/>
    <property type="project" value="UniProtKB-KW"/>
</dbReference>
<dbReference type="Gene3D" id="1.10.10.10">
    <property type="entry name" value="Winged helix-like DNA-binding domain superfamily/Winged helix DNA-binding domain"/>
    <property type="match status" value="1"/>
</dbReference>
<dbReference type="PhylomeDB" id="A7RL05"/>
<dbReference type="PANTHER" id="PTHR12619:SF28">
    <property type="entry name" value="DNA-BINDING PROTEIN RFX6"/>
    <property type="match status" value="1"/>
</dbReference>
<name>A7RL05_NEMVE</name>
<dbReference type="GO" id="GO:0005634">
    <property type="term" value="C:nucleus"/>
    <property type="evidence" value="ECO:0007669"/>
    <property type="project" value="UniProtKB-SubCell"/>
</dbReference>
<keyword evidence="3" id="KW-0221">Differentiation</keyword>
<keyword evidence="2" id="KW-0217">Developmental protein</keyword>
<dbReference type="Proteomes" id="UP000001593">
    <property type="component" value="Unassembled WGS sequence"/>
</dbReference>
<dbReference type="InterPro" id="IPR036388">
    <property type="entry name" value="WH-like_DNA-bd_sf"/>
</dbReference>
<dbReference type="EMBL" id="DS469517">
    <property type="protein sequence ID" value="EDO47852.1"/>
    <property type="molecule type" value="Genomic_DNA"/>
</dbReference>
<dbReference type="eggNOG" id="KOG3712">
    <property type="taxonomic scope" value="Eukaryota"/>
</dbReference>
<keyword evidence="6" id="KW-0804">Transcription</keyword>
<dbReference type="InterPro" id="IPR057321">
    <property type="entry name" value="RFX1-4/6/8-like_BCD"/>
</dbReference>
<sequence length="406" mass="46244">LDENYVMCEGVCLPRCILYAHYLDFCRRHKIEAACAATFGKTIRQKFPQLTTRRLGTRGHSKYHYYGIGIKESSAYYHSVYSGKGLTRFSGSKAKNEGNFAARKYSLSSKTGTLLPDFPNPQLLELPQGISQEKVETFVIMYKTHCQCILDTAINANFDEIKNFLLHFWQGLPDHLLPLMDTEVVSDVVCVCDSILYKVLMDVLLPSSMQDVPEGLLADIRSFARHLEVWVASATEELPEYVKLAKLQIVRRFAQSIRRQTSFLHLAQTARPVLNSAELLEQMICDLDKVDNSSAGSQTLYDKTENETDEGLDRECEHVVFMEEFRELLANQSCVESYVEWLDKTVEQKVIQSCVESGLEFKNRAQEFLLRWSFLGARLMHSLTLNASSCFGMSALPRPCLITHMK</sequence>
<feature type="non-terminal residue" evidence="11">
    <location>
        <position position="406"/>
    </location>
</feature>
<gene>
    <name evidence="11" type="ORF">NEMVEDRAFT_v1g85569</name>
</gene>
<evidence type="ECO:0000313" key="12">
    <source>
        <dbReference type="Proteomes" id="UP000001593"/>
    </source>
</evidence>
<evidence type="ECO:0000256" key="7">
    <source>
        <dbReference type="ARBA" id="ARBA00023242"/>
    </source>
</evidence>
<evidence type="ECO:0000256" key="6">
    <source>
        <dbReference type="ARBA" id="ARBA00023163"/>
    </source>
</evidence>
<evidence type="ECO:0000313" key="11">
    <source>
        <dbReference type="EMBL" id="EDO47852.1"/>
    </source>
</evidence>
<dbReference type="Pfam" id="PF25340">
    <property type="entry name" value="BCD_RFX"/>
    <property type="match status" value="1"/>
</dbReference>
<evidence type="ECO:0000256" key="5">
    <source>
        <dbReference type="ARBA" id="ARBA00023125"/>
    </source>
</evidence>
<dbReference type="PROSITE" id="PS51526">
    <property type="entry name" value="RFX_DBD"/>
    <property type="match status" value="1"/>
</dbReference>
<dbReference type="SUPFAM" id="SSF46785">
    <property type="entry name" value="Winged helix' DNA-binding domain"/>
    <property type="match status" value="1"/>
</dbReference>
<dbReference type="InterPro" id="IPR036390">
    <property type="entry name" value="WH_DNA-bd_sf"/>
</dbReference>
<dbReference type="InParanoid" id="A7RL05"/>
<keyword evidence="12" id="KW-1185">Reference proteome</keyword>
<dbReference type="STRING" id="45351.A7RL05"/>
<dbReference type="HOGENOM" id="CLU_010393_3_0_1"/>
<reference evidence="11 12" key="1">
    <citation type="journal article" date="2007" name="Science">
        <title>Sea anemone genome reveals ancestral eumetazoan gene repertoire and genomic organization.</title>
        <authorList>
            <person name="Putnam N.H."/>
            <person name="Srivastava M."/>
            <person name="Hellsten U."/>
            <person name="Dirks B."/>
            <person name="Chapman J."/>
            <person name="Salamov A."/>
            <person name="Terry A."/>
            <person name="Shapiro H."/>
            <person name="Lindquist E."/>
            <person name="Kapitonov V.V."/>
            <person name="Jurka J."/>
            <person name="Genikhovich G."/>
            <person name="Grigoriev I.V."/>
            <person name="Lucas S.M."/>
            <person name="Steele R.E."/>
            <person name="Finnerty J.R."/>
            <person name="Technau U."/>
            <person name="Martindale M.Q."/>
            <person name="Rokhsar D.S."/>
        </authorList>
    </citation>
    <scope>NUCLEOTIDE SEQUENCE [LARGE SCALE GENOMIC DNA]</scope>
    <source>
        <strain evidence="12">CH2 X CH6</strain>
    </source>
</reference>
<dbReference type="GO" id="GO:0000981">
    <property type="term" value="F:DNA-binding transcription factor activity, RNA polymerase II-specific"/>
    <property type="evidence" value="ECO:0000318"/>
    <property type="project" value="GO_Central"/>
</dbReference>
<dbReference type="AlphaFoldDB" id="A7RL05"/>
<protein>
    <recommendedName>
        <fullName evidence="8">DNA-binding protein RFX6</fullName>
    </recommendedName>
    <alternativeName>
        <fullName evidence="9">Regulatory factor X 6</fullName>
    </alternativeName>
</protein>
<comment type="subcellular location">
    <subcellularLocation>
        <location evidence="1">Nucleus</location>
    </subcellularLocation>
</comment>
<dbReference type="Pfam" id="PF02257">
    <property type="entry name" value="RFX_DNA_binding"/>
    <property type="match status" value="1"/>
</dbReference>
<evidence type="ECO:0000256" key="3">
    <source>
        <dbReference type="ARBA" id="ARBA00022782"/>
    </source>
</evidence>
<evidence type="ECO:0000256" key="2">
    <source>
        <dbReference type="ARBA" id="ARBA00022473"/>
    </source>
</evidence>
<keyword evidence="7" id="KW-0539">Nucleus</keyword>
<dbReference type="GO" id="GO:0000978">
    <property type="term" value="F:RNA polymerase II cis-regulatory region sequence-specific DNA binding"/>
    <property type="evidence" value="ECO:0000318"/>
    <property type="project" value="GO_Central"/>
</dbReference>
<accession>A7RL05</accession>
<feature type="domain" description="RFX-type winged-helix" evidence="10">
    <location>
        <begin position="1"/>
        <end position="72"/>
    </location>
</feature>
<keyword evidence="5" id="KW-0238">DNA-binding</keyword>
<evidence type="ECO:0000256" key="8">
    <source>
        <dbReference type="ARBA" id="ARBA00072476"/>
    </source>
</evidence>
<dbReference type="PANTHER" id="PTHR12619">
    <property type="entry name" value="RFX TRANSCRIPTION FACTOR FAMILY"/>
    <property type="match status" value="1"/>
</dbReference>
<proteinExistence type="predicted"/>
<evidence type="ECO:0000256" key="4">
    <source>
        <dbReference type="ARBA" id="ARBA00023015"/>
    </source>
</evidence>
<dbReference type="OMA" id="DYLYAAM"/>
<keyword evidence="4" id="KW-0805">Transcription regulation</keyword>
<dbReference type="InterPro" id="IPR003150">
    <property type="entry name" value="DNA-bd_RFX"/>
</dbReference>
<evidence type="ECO:0000256" key="1">
    <source>
        <dbReference type="ARBA" id="ARBA00004123"/>
    </source>
</evidence>
<dbReference type="GO" id="GO:0006357">
    <property type="term" value="P:regulation of transcription by RNA polymerase II"/>
    <property type="evidence" value="ECO:0000318"/>
    <property type="project" value="GO_Central"/>
</dbReference>